<evidence type="ECO:0000313" key="2">
    <source>
        <dbReference type="Proteomes" id="UP001517367"/>
    </source>
</evidence>
<dbReference type="EMBL" id="SRMP02000001">
    <property type="protein sequence ID" value="MFN0290108.1"/>
    <property type="molecule type" value="Genomic_DNA"/>
</dbReference>
<proteinExistence type="predicted"/>
<organism evidence="1 2">
    <name type="scientific">Pedobacter helvus</name>
    <dbReference type="NCBI Taxonomy" id="2563444"/>
    <lineage>
        <taxon>Bacteria</taxon>
        <taxon>Pseudomonadati</taxon>
        <taxon>Bacteroidota</taxon>
        <taxon>Sphingobacteriia</taxon>
        <taxon>Sphingobacteriales</taxon>
        <taxon>Sphingobacteriaceae</taxon>
        <taxon>Pedobacter</taxon>
    </lineage>
</organism>
<sequence>MAIWQYKLFAIPEEELKSYFNNVGNMPMEAFDNIEWWKYRTYKSVDFNSLKELSIQESWSKDIKQLGDIDSDCVETIVQEEKIIEIANRIDLRKNYKLMVEYICEFGKHNHLCFLNVEFKVLFSTPEAICKDIRDYKVFEEFKKKLDG</sequence>
<gene>
    <name evidence="1" type="ORF">E5L68_001830</name>
</gene>
<dbReference type="Proteomes" id="UP001517367">
    <property type="component" value="Unassembled WGS sequence"/>
</dbReference>
<dbReference type="RefSeq" id="WP_138727703.1">
    <property type="nucleotide sequence ID" value="NZ_SRMP02000001.1"/>
</dbReference>
<evidence type="ECO:0000313" key="1">
    <source>
        <dbReference type="EMBL" id="MFN0290108.1"/>
    </source>
</evidence>
<keyword evidence="2" id="KW-1185">Reference proteome</keyword>
<reference evidence="1 2" key="1">
    <citation type="submission" date="2024-12" db="EMBL/GenBank/DDBJ databases">
        <authorList>
            <person name="Hu S."/>
        </authorList>
    </citation>
    <scope>NUCLEOTIDE SEQUENCE [LARGE SCALE GENOMIC DNA]</scope>
    <source>
        <strain evidence="1 2">P-25</strain>
    </source>
</reference>
<name>A0ABW9JCH0_9SPHI</name>
<protein>
    <submittedName>
        <fullName evidence="1">Uncharacterized protein</fullName>
    </submittedName>
</protein>
<accession>A0ABW9JCH0</accession>
<comment type="caution">
    <text evidence="1">The sequence shown here is derived from an EMBL/GenBank/DDBJ whole genome shotgun (WGS) entry which is preliminary data.</text>
</comment>